<dbReference type="Gene3D" id="2.30.250.10">
    <property type="entry name" value="Aminopeptidase i, Domain 2"/>
    <property type="match status" value="1"/>
</dbReference>
<dbReference type="AlphaFoldDB" id="A0AAD9LH77"/>
<dbReference type="PRINTS" id="PR00932">
    <property type="entry name" value="AMINO1PTASE"/>
</dbReference>
<keyword evidence="6 11" id="KW-0645">Protease</keyword>
<keyword evidence="9 11" id="KW-0862">Zinc</keyword>
<sequence>MTLKASTLSAAQRFVRAFMPYLDNTGSPAHSVLELIRYLKDNFPAAKELDQFTPWKLEKGGTYYIADPNATLMAFHVGKNFDASKGGLLLAAGHTDSPALKLEYKCDSNAHAFNQAISLTYTSGLWHTWLDRDLGVAGRVIVRNNGLLEERLLHVAKPIIVVPNMAIHLQNQAEREVLKLNREAHLKGIVATEAVHKLNSDTSKPILEYIARELKVGVDDIVDMDLCLMDNNPSALSGIYEEFLSSGRLDNLASCFGIMGGFCDFLNGAGIENCDSIICTIFYNYEEMGSLMASGANSQITLEWIDKIYDALGSSFKHTKDRAMVFNVDMSHAIHPNYPERHANSHAPHFHEGLVVKRNVNGRYATDLRATGVVIETAKSCGVPLQDFRVPNDSPCGSTVGPFLSSRLCIPVVDVGIPQLAMHSVREMCSIVDIWHLKEVVNVGLLQ</sequence>
<organism evidence="12 13">
    <name type="scientific">Babesia divergens</name>
    <dbReference type="NCBI Taxonomy" id="32595"/>
    <lineage>
        <taxon>Eukaryota</taxon>
        <taxon>Sar</taxon>
        <taxon>Alveolata</taxon>
        <taxon>Apicomplexa</taxon>
        <taxon>Aconoidasida</taxon>
        <taxon>Piroplasmida</taxon>
        <taxon>Babesiidae</taxon>
        <taxon>Babesia</taxon>
    </lineage>
</organism>
<dbReference type="GO" id="GO:0008270">
    <property type="term" value="F:zinc ion binding"/>
    <property type="evidence" value="ECO:0007669"/>
    <property type="project" value="InterPro"/>
</dbReference>
<accession>A0AAD9LH77</accession>
<evidence type="ECO:0000256" key="2">
    <source>
        <dbReference type="ARBA" id="ARBA00001947"/>
    </source>
</evidence>
<evidence type="ECO:0000256" key="5">
    <source>
        <dbReference type="ARBA" id="ARBA00022438"/>
    </source>
</evidence>
<evidence type="ECO:0000256" key="8">
    <source>
        <dbReference type="ARBA" id="ARBA00022801"/>
    </source>
</evidence>
<evidence type="ECO:0000256" key="6">
    <source>
        <dbReference type="ARBA" id="ARBA00022670"/>
    </source>
</evidence>
<comment type="cofactor">
    <cofactor evidence="2">
        <name>Zn(2+)</name>
        <dbReference type="ChEBI" id="CHEBI:29105"/>
    </cofactor>
</comment>
<evidence type="ECO:0000256" key="7">
    <source>
        <dbReference type="ARBA" id="ARBA00022723"/>
    </source>
</evidence>
<evidence type="ECO:0000313" key="12">
    <source>
        <dbReference type="EMBL" id="KAK1936533.1"/>
    </source>
</evidence>
<dbReference type="PANTHER" id="PTHR28570:SF3">
    <property type="entry name" value="ASPARTYL AMINOPEPTIDASE"/>
    <property type="match status" value="1"/>
</dbReference>
<keyword evidence="10 11" id="KW-0482">Metalloprotease</keyword>
<comment type="catalytic activity">
    <reaction evidence="1">
        <text>Release of an N-terminal aspartate or glutamate from a peptide, with a preference for aspartate.</text>
        <dbReference type="EC" id="3.4.11.21"/>
    </reaction>
</comment>
<evidence type="ECO:0000256" key="4">
    <source>
        <dbReference type="ARBA" id="ARBA00011965"/>
    </source>
</evidence>
<keyword evidence="7 11" id="KW-0479">Metal-binding</keyword>
<evidence type="ECO:0000313" key="13">
    <source>
        <dbReference type="Proteomes" id="UP001195914"/>
    </source>
</evidence>
<name>A0AAD9LH77_BABDI</name>
<dbReference type="SUPFAM" id="SSF53187">
    <property type="entry name" value="Zn-dependent exopeptidases"/>
    <property type="match status" value="1"/>
</dbReference>
<keyword evidence="5 11" id="KW-0031">Aminopeptidase</keyword>
<evidence type="ECO:0000256" key="11">
    <source>
        <dbReference type="RuleBase" id="RU004386"/>
    </source>
</evidence>
<dbReference type="GO" id="GO:0004177">
    <property type="term" value="F:aminopeptidase activity"/>
    <property type="evidence" value="ECO:0007669"/>
    <property type="project" value="UniProtKB-KW"/>
</dbReference>
<evidence type="ECO:0000256" key="1">
    <source>
        <dbReference type="ARBA" id="ARBA00001335"/>
    </source>
</evidence>
<protein>
    <recommendedName>
        <fullName evidence="4">aspartyl aminopeptidase</fullName>
        <ecNumber evidence="4">3.4.11.21</ecNumber>
    </recommendedName>
</protein>
<dbReference type="InterPro" id="IPR001948">
    <property type="entry name" value="Peptidase_M18"/>
</dbReference>
<dbReference type="GO" id="GO:0006508">
    <property type="term" value="P:proteolysis"/>
    <property type="evidence" value="ECO:0007669"/>
    <property type="project" value="UniProtKB-KW"/>
</dbReference>
<dbReference type="EC" id="3.4.11.21" evidence="4"/>
<dbReference type="EMBL" id="JAHBMH010000044">
    <property type="protein sequence ID" value="KAK1936533.1"/>
    <property type="molecule type" value="Genomic_DNA"/>
</dbReference>
<dbReference type="NCBIfam" id="NF002759">
    <property type="entry name" value="PRK02813.1"/>
    <property type="match status" value="1"/>
</dbReference>
<dbReference type="GO" id="GO:0005737">
    <property type="term" value="C:cytoplasm"/>
    <property type="evidence" value="ECO:0007669"/>
    <property type="project" value="UniProtKB-ARBA"/>
</dbReference>
<dbReference type="GO" id="GO:0008237">
    <property type="term" value="F:metallopeptidase activity"/>
    <property type="evidence" value="ECO:0007669"/>
    <property type="project" value="UniProtKB-KW"/>
</dbReference>
<dbReference type="Proteomes" id="UP001195914">
    <property type="component" value="Unassembled WGS sequence"/>
</dbReference>
<comment type="similarity">
    <text evidence="3 11">Belongs to the peptidase M18 family.</text>
</comment>
<evidence type="ECO:0000256" key="9">
    <source>
        <dbReference type="ARBA" id="ARBA00022833"/>
    </source>
</evidence>
<comment type="caution">
    <text evidence="12">The sequence shown here is derived from an EMBL/GenBank/DDBJ whole genome shotgun (WGS) entry which is preliminary data.</text>
</comment>
<reference evidence="12" key="1">
    <citation type="journal article" date="2014" name="Nucleic Acids Res.">
        <title>The evolutionary dynamics of variant antigen genes in Babesia reveal a history of genomic innovation underlying host-parasite interaction.</title>
        <authorList>
            <person name="Jackson A.P."/>
            <person name="Otto T.D."/>
            <person name="Darby A."/>
            <person name="Ramaprasad A."/>
            <person name="Xia D."/>
            <person name="Echaide I.E."/>
            <person name="Farber M."/>
            <person name="Gahlot S."/>
            <person name="Gamble J."/>
            <person name="Gupta D."/>
            <person name="Gupta Y."/>
            <person name="Jackson L."/>
            <person name="Malandrin L."/>
            <person name="Malas T.B."/>
            <person name="Moussa E."/>
            <person name="Nair M."/>
            <person name="Reid A.J."/>
            <person name="Sanders M."/>
            <person name="Sharma J."/>
            <person name="Tracey A."/>
            <person name="Quail M.A."/>
            <person name="Weir W."/>
            <person name="Wastling J.M."/>
            <person name="Hall N."/>
            <person name="Willadsen P."/>
            <person name="Lingelbach K."/>
            <person name="Shiels B."/>
            <person name="Tait A."/>
            <person name="Berriman M."/>
            <person name="Allred D.R."/>
            <person name="Pain A."/>
        </authorList>
    </citation>
    <scope>NUCLEOTIDE SEQUENCE</scope>
    <source>
        <strain evidence="12">1802A</strain>
    </source>
</reference>
<reference evidence="12" key="2">
    <citation type="submission" date="2021-05" db="EMBL/GenBank/DDBJ databases">
        <authorList>
            <person name="Pain A."/>
        </authorList>
    </citation>
    <scope>NUCLEOTIDE SEQUENCE</scope>
    <source>
        <strain evidence="12">1802A</strain>
    </source>
</reference>
<evidence type="ECO:0000256" key="10">
    <source>
        <dbReference type="ARBA" id="ARBA00023049"/>
    </source>
</evidence>
<dbReference type="SUPFAM" id="SSF101821">
    <property type="entry name" value="Aminopeptidase/glucanase lid domain"/>
    <property type="match status" value="1"/>
</dbReference>
<dbReference type="Pfam" id="PF02127">
    <property type="entry name" value="Peptidase_M18"/>
    <property type="match status" value="1"/>
</dbReference>
<keyword evidence="13" id="KW-1185">Reference proteome</keyword>
<dbReference type="PANTHER" id="PTHR28570">
    <property type="entry name" value="ASPARTYL AMINOPEPTIDASE"/>
    <property type="match status" value="1"/>
</dbReference>
<proteinExistence type="inferred from homology"/>
<dbReference type="Gene3D" id="3.40.630.10">
    <property type="entry name" value="Zn peptidases"/>
    <property type="match status" value="1"/>
</dbReference>
<keyword evidence="8 11" id="KW-0378">Hydrolase</keyword>
<gene>
    <name evidence="12" type="ORF">X943_004074</name>
</gene>
<dbReference type="InterPro" id="IPR023358">
    <property type="entry name" value="Peptidase_M18_dom2"/>
</dbReference>
<evidence type="ECO:0000256" key="3">
    <source>
        <dbReference type="ARBA" id="ARBA00008290"/>
    </source>
</evidence>